<dbReference type="Pfam" id="PF22124">
    <property type="entry name" value="Glyco_hydro_95_cat"/>
    <property type="match status" value="1"/>
</dbReference>
<name>W4PL19_9BACE</name>
<dbReference type="Pfam" id="PF21307">
    <property type="entry name" value="Glyco_hydro_95_C"/>
    <property type="match status" value="1"/>
</dbReference>
<dbReference type="GO" id="GO:0004560">
    <property type="term" value="F:alpha-L-fucosidase activity"/>
    <property type="evidence" value="ECO:0007669"/>
    <property type="project" value="TreeGrafter"/>
</dbReference>
<dbReference type="STRING" id="1121100.GCA_000428105_02429"/>
<feature type="domain" description="Glycosyl hydrolase family 95 catalytic" evidence="2">
    <location>
        <begin position="1"/>
        <end position="296"/>
    </location>
</feature>
<dbReference type="EMBL" id="BAIR01000031">
    <property type="protein sequence ID" value="GAE19819.1"/>
    <property type="molecule type" value="Genomic_DNA"/>
</dbReference>
<dbReference type="PANTHER" id="PTHR31084:SF19">
    <property type="entry name" value="GLYCOSYL HYDROLASE FAMILY 95 N-TERMINAL DOMAIN-CONTAINING PROTEIN"/>
    <property type="match status" value="1"/>
</dbReference>
<feature type="domain" description="Alpha fucosidase A-like C-terminal" evidence="1">
    <location>
        <begin position="298"/>
        <end position="360"/>
    </location>
</feature>
<dbReference type="AlphaFoldDB" id="W4PL19"/>
<dbReference type="Gene3D" id="1.50.10.10">
    <property type="match status" value="1"/>
</dbReference>
<dbReference type="PANTHER" id="PTHR31084">
    <property type="entry name" value="ALPHA-L-FUCOSIDASE 2"/>
    <property type="match status" value="1"/>
</dbReference>
<dbReference type="InterPro" id="IPR054363">
    <property type="entry name" value="GH95_cat"/>
</dbReference>
<dbReference type="InterPro" id="IPR008928">
    <property type="entry name" value="6-hairpin_glycosidase_sf"/>
</dbReference>
<accession>W4PL19</accession>
<organism evidence="3 4">
    <name type="scientific">Bacteroides pyogenes DSM 20611 = JCM 6294</name>
    <dbReference type="NCBI Taxonomy" id="1121100"/>
    <lineage>
        <taxon>Bacteria</taxon>
        <taxon>Pseudomonadati</taxon>
        <taxon>Bacteroidota</taxon>
        <taxon>Bacteroidia</taxon>
        <taxon>Bacteroidales</taxon>
        <taxon>Bacteroidaceae</taxon>
        <taxon>Bacteroides</taxon>
    </lineage>
</organism>
<sequence>MNYWPACSANLDECMLPLIDFIRTLVKPGEKTARAYFGARGWTASISGNIFGFTAPLESQDMSWNFNPMAGPWLATHVWEYYDYTRDKKFLKEIGYELIKSSARFAVDYLWHKPDGTYTAAPSTSPEHGPVDQGATFVHAVVREILLDAIEAGKVLNVDRKERKEWENVLARLAPYRIGRYGQLMEWSADIDDPNDHHRHVNHLFGLHPGRTISPVTTPEWAKASKVVLRHRGDGATGWSMGWKLNQWARLHDGNHAYTLFGNLLKNGTLDNLWDTHPPFQIDGNFGGTAGITEMLLQSHMGFIQLLPALPDAWKEGSVNGIRAKGNFEVSMKWRNGKLTEAVVLSNAGEQCTLKYAGQTLSFKTVKGASYRILCDDSGKWFKELIN</sequence>
<dbReference type="InterPro" id="IPR012341">
    <property type="entry name" value="6hp_glycosidase-like_sf"/>
</dbReference>
<protein>
    <submittedName>
        <fullName evidence="3">Putative large secreted protein</fullName>
    </submittedName>
</protein>
<dbReference type="InterPro" id="IPR049053">
    <property type="entry name" value="AFCA-like_C"/>
</dbReference>
<dbReference type="eggNOG" id="COG1554">
    <property type="taxonomic scope" value="Bacteria"/>
</dbReference>
<evidence type="ECO:0000313" key="4">
    <source>
        <dbReference type="Proteomes" id="UP000018842"/>
    </source>
</evidence>
<evidence type="ECO:0000259" key="1">
    <source>
        <dbReference type="Pfam" id="PF21307"/>
    </source>
</evidence>
<evidence type="ECO:0000259" key="2">
    <source>
        <dbReference type="Pfam" id="PF22124"/>
    </source>
</evidence>
<gene>
    <name evidence="3" type="ORF">JCM6294_2926</name>
</gene>
<evidence type="ECO:0000313" key="3">
    <source>
        <dbReference type="EMBL" id="GAE19819.1"/>
    </source>
</evidence>
<reference evidence="4" key="1">
    <citation type="journal article" date="2014" name="Genome">
        <title>Draft Genome Sequences of Three Strains of Bacteroides pyogenes Isolated from a Cat and Swine.</title>
        <authorList>
            <person name="Sakamoto M."/>
            <person name="Oshima K."/>
            <person name="Suda W."/>
            <person name="Kitamura K."/>
            <person name="Iida T."/>
            <person name="Hattori M."/>
            <person name="Ohkuma M."/>
        </authorList>
    </citation>
    <scope>NUCLEOTIDE SEQUENCE [LARGE SCALE GENOMIC DNA]</scope>
    <source>
        <strain evidence="4">JCM 6294</strain>
    </source>
</reference>
<dbReference type="SUPFAM" id="SSF48208">
    <property type="entry name" value="Six-hairpin glycosidases"/>
    <property type="match status" value="1"/>
</dbReference>
<dbReference type="GO" id="GO:0005975">
    <property type="term" value="P:carbohydrate metabolic process"/>
    <property type="evidence" value="ECO:0007669"/>
    <property type="project" value="InterPro"/>
</dbReference>
<dbReference type="Proteomes" id="UP000018842">
    <property type="component" value="Unassembled WGS sequence"/>
</dbReference>
<proteinExistence type="predicted"/>
<comment type="caution">
    <text evidence="3">The sequence shown here is derived from an EMBL/GenBank/DDBJ whole genome shotgun (WGS) entry which is preliminary data.</text>
</comment>